<evidence type="ECO:0000259" key="1">
    <source>
        <dbReference type="Pfam" id="PF14024"/>
    </source>
</evidence>
<dbReference type="RefSeq" id="WP_184672857.1">
    <property type="nucleotide sequence ID" value="NZ_BAABAI010000016.1"/>
</dbReference>
<proteinExistence type="predicted"/>
<dbReference type="AlphaFoldDB" id="A0A7W7T761"/>
<comment type="caution">
    <text evidence="2">The sequence shown here is derived from an EMBL/GenBank/DDBJ whole genome shotgun (WGS) entry which is preliminary data.</text>
</comment>
<dbReference type="InterPro" id="IPR025334">
    <property type="entry name" value="DUF4240"/>
</dbReference>
<organism evidence="2 3">
    <name type="scientific">Saccharothrix violaceirubra</name>
    <dbReference type="NCBI Taxonomy" id="413306"/>
    <lineage>
        <taxon>Bacteria</taxon>
        <taxon>Bacillati</taxon>
        <taxon>Actinomycetota</taxon>
        <taxon>Actinomycetes</taxon>
        <taxon>Pseudonocardiales</taxon>
        <taxon>Pseudonocardiaceae</taxon>
        <taxon>Saccharothrix</taxon>
    </lineage>
</organism>
<evidence type="ECO:0000313" key="3">
    <source>
        <dbReference type="Proteomes" id="UP000542674"/>
    </source>
</evidence>
<dbReference type="EMBL" id="JACHJS010000001">
    <property type="protein sequence ID" value="MBB4967837.1"/>
    <property type="molecule type" value="Genomic_DNA"/>
</dbReference>
<protein>
    <recommendedName>
        <fullName evidence="1">DUF4240 domain-containing protein</fullName>
    </recommendedName>
</protein>
<dbReference type="Pfam" id="PF14024">
    <property type="entry name" value="DUF4240"/>
    <property type="match status" value="1"/>
</dbReference>
<dbReference type="Proteomes" id="UP000542674">
    <property type="component" value="Unassembled WGS sequence"/>
</dbReference>
<reference evidence="2 3" key="1">
    <citation type="submission" date="2020-08" db="EMBL/GenBank/DDBJ databases">
        <title>Sequencing the genomes of 1000 actinobacteria strains.</title>
        <authorList>
            <person name="Klenk H.-P."/>
        </authorList>
    </citation>
    <scope>NUCLEOTIDE SEQUENCE [LARGE SCALE GENOMIC DNA]</scope>
    <source>
        <strain evidence="2 3">DSM 45084</strain>
    </source>
</reference>
<keyword evidence="3" id="KW-1185">Reference proteome</keyword>
<accession>A0A7W7T761</accession>
<evidence type="ECO:0000313" key="2">
    <source>
        <dbReference type="EMBL" id="MBB4967837.1"/>
    </source>
</evidence>
<gene>
    <name evidence="2" type="ORF">F4559_005196</name>
</gene>
<feature type="domain" description="DUF4240" evidence="1">
    <location>
        <begin position="1"/>
        <end position="129"/>
    </location>
</feature>
<name>A0A7W7T761_9PSEU</name>
<sequence length="173" mass="19116">MDIDGFWQLVDTARADVPDADEVAARVSALLAALPREEIVAADRVFEELLASSYRTPLWAAAYVVNGGCSDDGFDYFRGWLIVQGRETFERVVADPDALADLPVVREAAEEGDEFDCEEALGIASDAYRAKTGEELPLDPDPPVLPVLEADFDFDDEEEVRERLPRLAALYYG</sequence>